<dbReference type="SFLD" id="SFLDG01212">
    <property type="entry name" value="Phytoene_synthase_like"/>
    <property type="match status" value="1"/>
</dbReference>
<dbReference type="AlphaFoldDB" id="A0A7Y0L0H7"/>
<dbReference type="InterPro" id="IPR044843">
    <property type="entry name" value="Trans_IPPS_bact-type"/>
</dbReference>
<dbReference type="SFLD" id="SFLDG01018">
    <property type="entry name" value="Squalene/Phytoene_Synthase_Lik"/>
    <property type="match status" value="1"/>
</dbReference>
<dbReference type="InterPro" id="IPR019845">
    <property type="entry name" value="Squalene/phytoene_synthase_CS"/>
</dbReference>
<dbReference type="GO" id="GO:0004311">
    <property type="term" value="F:geranylgeranyl diphosphate synthase activity"/>
    <property type="evidence" value="ECO:0007669"/>
    <property type="project" value="InterPro"/>
</dbReference>
<keyword evidence="2" id="KW-0808">Transferase</keyword>
<evidence type="ECO:0000256" key="1">
    <source>
        <dbReference type="ARBA" id="ARBA00004829"/>
    </source>
</evidence>
<gene>
    <name evidence="3" type="ORF">HIJ39_01715</name>
</gene>
<comment type="pathway">
    <text evidence="1">Carotenoid biosynthesis.</text>
</comment>
<dbReference type="EMBL" id="JABBVZ010000003">
    <property type="protein sequence ID" value="NMP21074.1"/>
    <property type="molecule type" value="Genomic_DNA"/>
</dbReference>
<dbReference type="InterPro" id="IPR033904">
    <property type="entry name" value="Trans_IPPS_HH"/>
</dbReference>
<reference evidence="3 4" key="1">
    <citation type="submission" date="2020-04" db="EMBL/GenBank/DDBJ databases">
        <authorList>
            <person name="Zhang R."/>
            <person name="Schippers A."/>
        </authorList>
    </citation>
    <scope>NUCLEOTIDE SEQUENCE [LARGE SCALE GENOMIC DNA]</scope>
    <source>
        <strain evidence="3 4">DSM 109850</strain>
    </source>
</reference>
<dbReference type="GO" id="GO:0016117">
    <property type="term" value="P:carotenoid biosynthetic process"/>
    <property type="evidence" value="ECO:0007669"/>
    <property type="project" value="UniProtKB-ARBA"/>
</dbReference>
<evidence type="ECO:0000313" key="3">
    <source>
        <dbReference type="EMBL" id="NMP21074.1"/>
    </source>
</evidence>
<dbReference type="PANTHER" id="PTHR31480">
    <property type="entry name" value="BIFUNCTIONAL LYCOPENE CYCLASE/PHYTOENE SYNTHASE"/>
    <property type="match status" value="1"/>
</dbReference>
<dbReference type="SFLD" id="SFLDS00005">
    <property type="entry name" value="Isoprenoid_Synthase_Type_I"/>
    <property type="match status" value="1"/>
</dbReference>
<organism evidence="3 4">
    <name type="scientific">Sulfobacillus harzensis</name>
    <dbReference type="NCBI Taxonomy" id="2729629"/>
    <lineage>
        <taxon>Bacteria</taxon>
        <taxon>Bacillati</taxon>
        <taxon>Bacillota</taxon>
        <taxon>Clostridia</taxon>
        <taxon>Eubacteriales</taxon>
        <taxon>Clostridiales Family XVII. Incertae Sedis</taxon>
        <taxon>Sulfobacillus</taxon>
    </lineage>
</organism>
<keyword evidence="4" id="KW-1185">Reference proteome</keyword>
<accession>A0A7Y0L0H7</accession>
<dbReference type="Pfam" id="PF00494">
    <property type="entry name" value="SQS_PSY"/>
    <property type="match status" value="1"/>
</dbReference>
<dbReference type="Gene3D" id="1.10.600.10">
    <property type="entry name" value="Farnesyl Diphosphate Synthase"/>
    <property type="match status" value="1"/>
</dbReference>
<dbReference type="CDD" id="cd00683">
    <property type="entry name" value="Trans_IPPS_HH"/>
    <property type="match status" value="1"/>
</dbReference>
<proteinExistence type="predicted"/>
<dbReference type="InterPro" id="IPR002060">
    <property type="entry name" value="Squ/phyt_synthse"/>
</dbReference>
<evidence type="ECO:0000313" key="4">
    <source>
        <dbReference type="Proteomes" id="UP000533476"/>
    </source>
</evidence>
<dbReference type="SUPFAM" id="SSF48576">
    <property type="entry name" value="Terpenoid synthases"/>
    <property type="match status" value="1"/>
</dbReference>
<dbReference type="GO" id="GO:0051996">
    <property type="term" value="F:squalene synthase [NAD(P)H] activity"/>
    <property type="evidence" value="ECO:0007669"/>
    <property type="project" value="InterPro"/>
</dbReference>
<evidence type="ECO:0000256" key="2">
    <source>
        <dbReference type="ARBA" id="ARBA00022679"/>
    </source>
</evidence>
<comment type="caution">
    <text evidence="3">The sequence shown here is derived from an EMBL/GenBank/DDBJ whole genome shotgun (WGS) entry which is preliminary data.</text>
</comment>
<dbReference type="PROSITE" id="PS01045">
    <property type="entry name" value="SQUALEN_PHYTOEN_SYN_2"/>
    <property type="match status" value="1"/>
</dbReference>
<protein>
    <submittedName>
        <fullName evidence="3">Phytoene/squalene synthase family protein</fullName>
    </submittedName>
</protein>
<dbReference type="Proteomes" id="UP000533476">
    <property type="component" value="Unassembled WGS sequence"/>
</dbReference>
<sequence length="285" mass="32531">MGRIDEAHRVAAERVKMAGSSFYYGMRLLPPEKRSAIYAIYAWSRMCDDAVDDYQEDEAWDQLERVEEVYLAARSEAWQEASEPVAVALGDAIRRFRLSDEPFRALLRGMRMDLEALTYRTYQELETYCLYVAGSVGVLCVEVFGATDVRARRLAAKLGVALQLTNIIRDLKEDAGRGRRYLPAEDFENAGMTPEDLPLGRFSPQLAHVLAVQAARAEQYYREAAELFSMVEADSVRCLRMLYGVYYLVLQKIKQSGFNVWEQRIGVSRREILHIVGGTFWRANA</sequence>
<dbReference type="InterPro" id="IPR008949">
    <property type="entry name" value="Isoprenoid_synthase_dom_sf"/>
</dbReference>
<name>A0A7Y0L0H7_9FIRM</name>